<keyword evidence="3" id="KW-1185">Reference proteome</keyword>
<sequence length="241" mass="27239">MKKLFLLVFSLYISSLSLSAQSSDIAISSKALNSTIMLRVKSGTNRYNVCTGFFFNHNNESYIVTAKHLFDSNIPNGETQLFDFFYNDSWHSDQLKVYFHPNKYVDVAVIKINHYMQTGIIVSQGVILSQKLFILGFPNNLRINAPKLSKKPFPVVKQGVLSAIISDEKFSDVILTDIVNNKGFSGGPALMFDYKDKEWKVIGLVSGKMKNPNPEQIDFLEQGFTIIQPTSYFIEIIDAIE</sequence>
<dbReference type="Pfam" id="PF13365">
    <property type="entry name" value="Trypsin_2"/>
    <property type="match status" value="1"/>
</dbReference>
<accession>A0A9X3F780</accession>
<protein>
    <submittedName>
        <fullName evidence="2">Serine protease</fullName>
    </submittedName>
</protein>
<proteinExistence type="predicted"/>
<reference evidence="2" key="1">
    <citation type="submission" date="2022-11" db="EMBL/GenBank/DDBJ databases">
        <title>Marilongibacter aestuarii gen. nov., sp. nov., isolated from tidal flat sediment.</title>
        <authorList>
            <person name="Jiayan W."/>
        </authorList>
    </citation>
    <scope>NUCLEOTIDE SEQUENCE</scope>
    <source>
        <strain evidence="2">Z1-6</strain>
    </source>
</reference>
<evidence type="ECO:0000256" key="1">
    <source>
        <dbReference type="SAM" id="SignalP"/>
    </source>
</evidence>
<organism evidence="2 3">
    <name type="scientific">Draconibacterium aestuarii</name>
    <dbReference type="NCBI Taxonomy" id="2998507"/>
    <lineage>
        <taxon>Bacteria</taxon>
        <taxon>Pseudomonadati</taxon>
        <taxon>Bacteroidota</taxon>
        <taxon>Bacteroidia</taxon>
        <taxon>Marinilabiliales</taxon>
        <taxon>Prolixibacteraceae</taxon>
        <taxon>Draconibacterium</taxon>
    </lineage>
</organism>
<name>A0A9X3F780_9BACT</name>
<dbReference type="GO" id="GO:0006508">
    <property type="term" value="P:proteolysis"/>
    <property type="evidence" value="ECO:0007669"/>
    <property type="project" value="UniProtKB-KW"/>
</dbReference>
<keyword evidence="2" id="KW-0378">Hydrolase</keyword>
<keyword evidence="2" id="KW-0645">Protease</keyword>
<dbReference type="AlphaFoldDB" id="A0A9X3F780"/>
<comment type="caution">
    <text evidence="2">The sequence shown here is derived from an EMBL/GenBank/DDBJ whole genome shotgun (WGS) entry which is preliminary data.</text>
</comment>
<evidence type="ECO:0000313" key="2">
    <source>
        <dbReference type="EMBL" id="MCY1720161.1"/>
    </source>
</evidence>
<dbReference type="RefSeq" id="WP_343332495.1">
    <property type="nucleotide sequence ID" value="NZ_JAPOHD010000013.1"/>
</dbReference>
<evidence type="ECO:0000313" key="3">
    <source>
        <dbReference type="Proteomes" id="UP001145087"/>
    </source>
</evidence>
<dbReference type="GO" id="GO:0008233">
    <property type="term" value="F:peptidase activity"/>
    <property type="evidence" value="ECO:0007669"/>
    <property type="project" value="UniProtKB-KW"/>
</dbReference>
<keyword evidence="1" id="KW-0732">Signal</keyword>
<dbReference type="InterPro" id="IPR009003">
    <property type="entry name" value="Peptidase_S1_PA"/>
</dbReference>
<dbReference type="Proteomes" id="UP001145087">
    <property type="component" value="Unassembled WGS sequence"/>
</dbReference>
<dbReference type="Gene3D" id="2.40.10.120">
    <property type="match status" value="1"/>
</dbReference>
<dbReference type="SUPFAM" id="SSF50494">
    <property type="entry name" value="Trypsin-like serine proteases"/>
    <property type="match status" value="1"/>
</dbReference>
<feature type="signal peptide" evidence="1">
    <location>
        <begin position="1"/>
        <end position="20"/>
    </location>
</feature>
<gene>
    <name evidence="2" type="ORF">OU798_07395</name>
</gene>
<dbReference type="EMBL" id="JAPOHD010000013">
    <property type="protein sequence ID" value="MCY1720161.1"/>
    <property type="molecule type" value="Genomic_DNA"/>
</dbReference>
<feature type="chain" id="PRO_5040871542" evidence="1">
    <location>
        <begin position="21"/>
        <end position="241"/>
    </location>
</feature>